<evidence type="ECO:0000256" key="3">
    <source>
        <dbReference type="ARBA" id="ARBA00022475"/>
    </source>
</evidence>
<keyword evidence="3" id="KW-1003">Cell membrane</keyword>
<dbReference type="NCBIfam" id="TIGR02614">
    <property type="entry name" value="ftsW"/>
    <property type="match status" value="1"/>
</dbReference>
<comment type="catalytic activity">
    <reaction evidence="20">
        <text>[GlcNAc-(1-&gt;4)-Mur2Ac(oyl-L-Ala-gamma-D-Glu-L-Lys-D-Ala-D-Ala)](n)-di-trans,octa-cis-undecaprenyl diphosphate + beta-D-GlcNAc-(1-&gt;4)-Mur2Ac(oyl-L-Ala-gamma-D-Glu-L-Lys-D-Ala-D-Ala)-di-trans,octa-cis-undecaprenyl diphosphate = [GlcNAc-(1-&gt;4)-Mur2Ac(oyl-L-Ala-gamma-D-Glu-L-Lys-D-Ala-D-Ala)](n+1)-di-trans,octa-cis-undecaprenyl diphosphate + di-trans,octa-cis-undecaprenyl diphosphate + H(+)</text>
        <dbReference type="Rhea" id="RHEA:23708"/>
        <dbReference type="Rhea" id="RHEA-COMP:9602"/>
        <dbReference type="Rhea" id="RHEA-COMP:9603"/>
        <dbReference type="ChEBI" id="CHEBI:15378"/>
        <dbReference type="ChEBI" id="CHEBI:58405"/>
        <dbReference type="ChEBI" id="CHEBI:60033"/>
        <dbReference type="ChEBI" id="CHEBI:78435"/>
        <dbReference type="EC" id="2.4.99.28"/>
    </reaction>
</comment>
<dbReference type="GO" id="GO:0051301">
    <property type="term" value="P:cell division"/>
    <property type="evidence" value="ECO:0007669"/>
    <property type="project" value="UniProtKB-KW"/>
</dbReference>
<dbReference type="GO" id="GO:0032153">
    <property type="term" value="C:cell division site"/>
    <property type="evidence" value="ECO:0007669"/>
    <property type="project" value="TreeGrafter"/>
</dbReference>
<dbReference type="EMBL" id="MGFD01000033">
    <property type="protein sequence ID" value="OGL97926.1"/>
    <property type="molecule type" value="Genomic_DNA"/>
</dbReference>
<evidence type="ECO:0000256" key="8">
    <source>
        <dbReference type="ARBA" id="ARBA00022960"/>
    </source>
</evidence>
<keyword evidence="13" id="KW-0961">Cell wall biogenesis/degradation</keyword>
<dbReference type="PANTHER" id="PTHR30474">
    <property type="entry name" value="CELL CYCLE PROTEIN"/>
    <property type="match status" value="1"/>
</dbReference>
<dbReference type="GO" id="GO:0008360">
    <property type="term" value="P:regulation of cell shape"/>
    <property type="evidence" value="ECO:0007669"/>
    <property type="project" value="UniProtKB-KW"/>
</dbReference>
<keyword evidence="6" id="KW-0808">Transferase</keyword>
<comment type="pathway">
    <text evidence="2">Cell wall biogenesis; peptidoglycan biosynthesis.</text>
</comment>
<sequence>MASPHDRGTIDYGLIGIVSAMILFGLIMLLSASSPNAYKQFGDSYYFLKHQIIFGLIPGIAGLIVFTRIPYTFWKKHAWNLLLVSIGLLILVFIPGFSGGFGTSHSWVSVGGFFSVQPSEIVKLTFLFYLAGWLGARDERGVRDINTGLIPFLSVLGIIALLMILQPDTGSMTILAAMSLIVYFVAGAPVQYIAGLIATGLAGIWFLVAISPYRAERFTTFLHPELDPQGIGYHINQAMLALGAGGFFGFGYGHSRQKFQYLPEVAGDSIFAVIGEEMGFFVATFVVAMFLVLLWRLFEIAKRAPDKFSKYVVIGIGSWIVVQAFENIASMVALMPITGVPLPFISYGGTSLAILMCAIGVVLNISKHLK</sequence>
<evidence type="ECO:0000256" key="13">
    <source>
        <dbReference type="ARBA" id="ARBA00023316"/>
    </source>
</evidence>
<keyword evidence="8" id="KW-0133">Cell shape</keyword>
<evidence type="ECO:0000256" key="4">
    <source>
        <dbReference type="ARBA" id="ARBA00022618"/>
    </source>
</evidence>
<gene>
    <name evidence="22" type="ORF">A2318_03930</name>
</gene>
<feature type="transmembrane region" description="Helical" evidence="21">
    <location>
        <begin position="121"/>
        <end position="136"/>
    </location>
</feature>
<organism evidence="22 23">
    <name type="scientific">Candidatus Uhrbacteria bacterium RIFOXYB2_FULL_45_11</name>
    <dbReference type="NCBI Taxonomy" id="1802421"/>
    <lineage>
        <taxon>Bacteria</taxon>
        <taxon>Candidatus Uhriibacteriota</taxon>
    </lineage>
</organism>
<reference evidence="22 23" key="1">
    <citation type="journal article" date="2016" name="Nat. Commun.">
        <title>Thousands of microbial genomes shed light on interconnected biogeochemical processes in an aquifer system.</title>
        <authorList>
            <person name="Anantharaman K."/>
            <person name="Brown C.T."/>
            <person name="Hug L.A."/>
            <person name="Sharon I."/>
            <person name="Castelle C.J."/>
            <person name="Probst A.J."/>
            <person name="Thomas B.C."/>
            <person name="Singh A."/>
            <person name="Wilkins M.J."/>
            <person name="Karaoz U."/>
            <person name="Brodie E.L."/>
            <person name="Williams K.H."/>
            <person name="Hubbard S.S."/>
            <person name="Banfield J.F."/>
        </authorList>
    </citation>
    <scope>NUCLEOTIDE SEQUENCE [LARGE SCALE GENOMIC DNA]</scope>
</reference>
<feature type="transmembrane region" description="Helical" evidence="21">
    <location>
        <begin position="344"/>
        <end position="365"/>
    </location>
</feature>
<dbReference type="InterPro" id="IPR013437">
    <property type="entry name" value="FtsW"/>
</dbReference>
<feature type="transmembrane region" description="Helical" evidence="21">
    <location>
        <begin position="177"/>
        <end position="210"/>
    </location>
</feature>
<evidence type="ECO:0000256" key="19">
    <source>
        <dbReference type="ARBA" id="ARBA00044770"/>
    </source>
</evidence>
<comment type="similarity">
    <text evidence="16">Belongs to the SEDS family. FtsW subfamily.</text>
</comment>
<evidence type="ECO:0000256" key="12">
    <source>
        <dbReference type="ARBA" id="ARBA00023306"/>
    </source>
</evidence>
<evidence type="ECO:0000256" key="5">
    <source>
        <dbReference type="ARBA" id="ARBA00022676"/>
    </source>
</evidence>
<evidence type="ECO:0000256" key="6">
    <source>
        <dbReference type="ARBA" id="ARBA00022679"/>
    </source>
</evidence>
<keyword evidence="4 22" id="KW-0132">Cell division</keyword>
<evidence type="ECO:0000313" key="23">
    <source>
        <dbReference type="Proteomes" id="UP000177331"/>
    </source>
</evidence>
<evidence type="ECO:0000256" key="9">
    <source>
        <dbReference type="ARBA" id="ARBA00022984"/>
    </source>
</evidence>
<dbReference type="GO" id="GO:0005886">
    <property type="term" value="C:plasma membrane"/>
    <property type="evidence" value="ECO:0007669"/>
    <property type="project" value="UniProtKB-SubCell"/>
</dbReference>
<evidence type="ECO:0000256" key="1">
    <source>
        <dbReference type="ARBA" id="ARBA00004651"/>
    </source>
</evidence>
<keyword evidence="11 21" id="KW-0472">Membrane</keyword>
<dbReference type="GO" id="GO:0015648">
    <property type="term" value="F:lipid-linked peptidoglycan transporter activity"/>
    <property type="evidence" value="ECO:0007669"/>
    <property type="project" value="TreeGrafter"/>
</dbReference>
<feature type="transmembrane region" description="Helical" evidence="21">
    <location>
        <begin position="231"/>
        <end position="252"/>
    </location>
</feature>
<evidence type="ECO:0000256" key="14">
    <source>
        <dbReference type="ARBA" id="ARBA00032370"/>
    </source>
</evidence>
<dbReference type="STRING" id="1802421.A2318_03930"/>
<feature type="transmembrane region" description="Helical" evidence="21">
    <location>
        <begin position="278"/>
        <end position="298"/>
    </location>
</feature>
<accession>A0A1F7W5K8</accession>
<feature type="transmembrane region" description="Helical" evidence="21">
    <location>
        <begin position="148"/>
        <end position="165"/>
    </location>
</feature>
<keyword evidence="7 21" id="KW-0812">Transmembrane</keyword>
<dbReference type="Pfam" id="PF01098">
    <property type="entry name" value="FTSW_RODA_SPOVE"/>
    <property type="match status" value="1"/>
</dbReference>
<evidence type="ECO:0000256" key="18">
    <source>
        <dbReference type="ARBA" id="ARBA00041418"/>
    </source>
</evidence>
<dbReference type="Proteomes" id="UP000177331">
    <property type="component" value="Unassembled WGS sequence"/>
</dbReference>
<evidence type="ECO:0000256" key="16">
    <source>
        <dbReference type="ARBA" id="ARBA00038053"/>
    </source>
</evidence>
<feature type="transmembrane region" description="Helical" evidence="21">
    <location>
        <begin position="52"/>
        <end position="71"/>
    </location>
</feature>
<keyword evidence="9" id="KW-0573">Peptidoglycan synthesis</keyword>
<protein>
    <recommendedName>
        <fullName evidence="17">Probable peptidoglycan glycosyltransferase FtsW</fullName>
        <ecNumber evidence="19">2.4.99.28</ecNumber>
    </recommendedName>
    <alternativeName>
        <fullName evidence="18">Cell division protein FtsW</fullName>
    </alternativeName>
    <alternativeName>
        <fullName evidence="15">Cell wall polymerase</fullName>
    </alternativeName>
    <alternativeName>
        <fullName evidence="14">Peptidoglycan polymerase</fullName>
    </alternativeName>
</protein>
<keyword evidence="5" id="KW-0328">Glycosyltransferase</keyword>
<name>A0A1F7W5K8_9BACT</name>
<dbReference type="PANTHER" id="PTHR30474:SF2">
    <property type="entry name" value="PEPTIDOGLYCAN GLYCOSYLTRANSFERASE FTSW-RELATED"/>
    <property type="match status" value="1"/>
</dbReference>
<dbReference type="GO" id="GO:0008955">
    <property type="term" value="F:peptidoglycan glycosyltransferase activity"/>
    <property type="evidence" value="ECO:0007669"/>
    <property type="project" value="UniProtKB-EC"/>
</dbReference>
<feature type="transmembrane region" description="Helical" evidence="21">
    <location>
        <begin position="12"/>
        <end position="32"/>
    </location>
</feature>
<feature type="transmembrane region" description="Helical" evidence="21">
    <location>
        <begin position="78"/>
        <end position="101"/>
    </location>
</feature>
<comment type="subcellular location">
    <subcellularLocation>
        <location evidence="1">Cell membrane</location>
        <topology evidence="1">Multi-pass membrane protein</topology>
    </subcellularLocation>
</comment>
<dbReference type="EC" id="2.4.99.28" evidence="19"/>
<feature type="transmembrane region" description="Helical" evidence="21">
    <location>
        <begin position="310"/>
        <end position="338"/>
    </location>
</feature>
<comment type="caution">
    <text evidence="22">The sequence shown here is derived from an EMBL/GenBank/DDBJ whole genome shotgun (WGS) entry which is preliminary data.</text>
</comment>
<evidence type="ECO:0000313" key="22">
    <source>
        <dbReference type="EMBL" id="OGL97926.1"/>
    </source>
</evidence>
<proteinExistence type="inferred from homology"/>
<evidence type="ECO:0000256" key="21">
    <source>
        <dbReference type="SAM" id="Phobius"/>
    </source>
</evidence>
<dbReference type="GO" id="GO:0071555">
    <property type="term" value="P:cell wall organization"/>
    <property type="evidence" value="ECO:0007669"/>
    <property type="project" value="UniProtKB-KW"/>
</dbReference>
<evidence type="ECO:0000256" key="20">
    <source>
        <dbReference type="ARBA" id="ARBA00049902"/>
    </source>
</evidence>
<evidence type="ECO:0000256" key="17">
    <source>
        <dbReference type="ARBA" id="ARBA00041185"/>
    </source>
</evidence>
<keyword evidence="10 21" id="KW-1133">Transmembrane helix</keyword>
<evidence type="ECO:0000256" key="15">
    <source>
        <dbReference type="ARBA" id="ARBA00033270"/>
    </source>
</evidence>
<evidence type="ECO:0000256" key="7">
    <source>
        <dbReference type="ARBA" id="ARBA00022692"/>
    </source>
</evidence>
<evidence type="ECO:0000256" key="11">
    <source>
        <dbReference type="ARBA" id="ARBA00023136"/>
    </source>
</evidence>
<evidence type="ECO:0000256" key="2">
    <source>
        <dbReference type="ARBA" id="ARBA00004752"/>
    </source>
</evidence>
<dbReference type="GO" id="GO:0009252">
    <property type="term" value="P:peptidoglycan biosynthetic process"/>
    <property type="evidence" value="ECO:0007669"/>
    <property type="project" value="UniProtKB-KW"/>
</dbReference>
<evidence type="ECO:0000256" key="10">
    <source>
        <dbReference type="ARBA" id="ARBA00022989"/>
    </source>
</evidence>
<dbReference type="AlphaFoldDB" id="A0A1F7W5K8"/>
<dbReference type="InterPro" id="IPR001182">
    <property type="entry name" value="FtsW/RodA"/>
</dbReference>
<keyword evidence="12" id="KW-0131">Cell cycle</keyword>